<keyword evidence="6" id="KW-0862">Zinc</keyword>
<evidence type="ECO:0000313" key="10">
    <source>
        <dbReference type="EMBL" id="NYI41937.1"/>
    </source>
</evidence>
<evidence type="ECO:0000256" key="2">
    <source>
        <dbReference type="ARBA" id="ARBA00007357"/>
    </source>
</evidence>
<dbReference type="AlphaFoldDB" id="A0A7Y9ZAS1"/>
<evidence type="ECO:0000256" key="4">
    <source>
        <dbReference type="ARBA" id="ARBA00022723"/>
    </source>
</evidence>
<comment type="similarity">
    <text evidence="2">Belongs to the peptidase M13 family.</text>
</comment>
<organism evidence="10 11">
    <name type="scientific">Demequina lutea</name>
    <dbReference type="NCBI Taxonomy" id="431489"/>
    <lineage>
        <taxon>Bacteria</taxon>
        <taxon>Bacillati</taxon>
        <taxon>Actinomycetota</taxon>
        <taxon>Actinomycetes</taxon>
        <taxon>Micrococcales</taxon>
        <taxon>Demequinaceae</taxon>
        <taxon>Demequina</taxon>
    </lineage>
</organism>
<dbReference type="CDD" id="cd08662">
    <property type="entry name" value="M13"/>
    <property type="match status" value="1"/>
</dbReference>
<evidence type="ECO:0000256" key="1">
    <source>
        <dbReference type="ARBA" id="ARBA00001947"/>
    </source>
</evidence>
<dbReference type="Gene3D" id="1.10.1380.10">
    <property type="entry name" value="Neutral endopeptidase , domain2"/>
    <property type="match status" value="1"/>
</dbReference>
<dbReference type="EMBL" id="JACBZO010000001">
    <property type="protein sequence ID" value="NYI41937.1"/>
    <property type="molecule type" value="Genomic_DNA"/>
</dbReference>
<keyword evidence="4" id="KW-0479">Metal-binding</keyword>
<evidence type="ECO:0000259" key="9">
    <source>
        <dbReference type="Pfam" id="PF05649"/>
    </source>
</evidence>
<name>A0A7Y9ZAS1_9MICO</name>
<dbReference type="GO" id="GO:0005886">
    <property type="term" value="C:plasma membrane"/>
    <property type="evidence" value="ECO:0007669"/>
    <property type="project" value="TreeGrafter"/>
</dbReference>
<keyword evidence="7" id="KW-0482">Metalloprotease</keyword>
<evidence type="ECO:0000256" key="7">
    <source>
        <dbReference type="ARBA" id="ARBA00023049"/>
    </source>
</evidence>
<gene>
    <name evidence="10" type="ORF">BKA03_002056</name>
</gene>
<comment type="caution">
    <text evidence="10">The sequence shown here is derived from an EMBL/GenBank/DDBJ whole genome shotgun (WGS) entry which is preliminary data.</text>
</comment>
<dbReference type="InterPro" id="IPR018497">
    <property type="entry name" value="Peptidase_M13_C"/>
</dbReference>
<protein>
    <submittedName>
        <fullName evidence="10">Putative endopeptidase</fullName>
        <ecNumber evidence="10">3.4.24.-</ecNumber>
    </submittedName>
</protein>
<dbReference type="RefSeq" id="WP_062076066.1">
    <property type="nucleotide sequence ID" value="NZ_BBRC01000015.1"/>
</dbReference>
<evidence type="ECO:0000259" key="8">
    <source>
        <dbReference type="Pfam" id="PF01431"/>
    </source>
</evidence>
<dbReference type="PANTHER" id="PTHR11733:SF167">
    <property type="entry name" value="FI17812P1-RELATED"/>
    <property type="match status" value="1"/>
</dbReference>
<keyword evidence="5 10" id="KW-0378">Hydrolase</keyword>
<dbReference type="SUPFAM" id="SSF55486">
    <property type="entry name" value="Metalloproteases ('zincins'), catalytic domain"/>
    <property type="match status" value="1"/>
</dbReference>
<dbReference type="PROSITE" id="PS51885">
    <property type="entry name" value="NEPRILYSIN"/>
    <property type="match status" value="1"/>
</dbReference>
<sequence>MTEPQRGIDPTALSTSIRAQDDFFRYVNGTWLASHEIPADRAADGAFYALHDQAEKDVRTIIEEATADSTIGALYASFMDTDTVDSLGVAPLRGDLDEIDAATTHDELAAALGRLQVSGVSGAVGFYVFADKNSPDENVVYLEQSGLGLPDEAFYREDSHAATRAAYVDHIARMAALTETNIDADTVMAVETALAAVHWDNVKTREADLTYNPTTLASLAEGAPGFPWALWAAQIAMPDAARDSLVADEPPYLTGFAALWTATDLDHWKQWLRWRVVVSRAAYLTQEISRANFDFYGTVLSGAPEQRDRWKRAVHVVESCVGELVGKEYVARHFPAEHKAKMDDLVAHLIAAYKTSIESLEWMTPATRERALTKLAQFTPKVGYPDVWRDFTGLTADAGDLLGNVRASARFDQAWEWSKIGKPVDRLEWLMTPQTVNAYYLQTGNEIVFPAAILQAPFFDPEADDAVNFGGIGAVIGHEIGHGFDDQGSKYDGTGRLSDWWTAADRAAFMERASVLIAQYDGYSPAQLTNEHTVNGALTVGENIGDLAGVEIGLKALRIAVGKPLDELPAIDGLTAVQRYFIAYALTERTKRRNEALITQINTDPHSPEEFRINGVVRNMDAWYEAFGVTAEDELWLAPDDRVRIW</sequence>
<dbReference type="GO" id="GO:0016485">
    <property type="term" value="P:protein processing"/>
    <property type="evidence" value="ECO:0007669"/>
    <property type="project" value="TreeGrafter"/>
</dbReference>
<evidence type="ECO:0000256" key="5">
    <source>
        <dbReference type="ARBA" id="ARBA00022801"/>
    </source>
</evidence>
<dbReference type="InterPro" id="IPR008753">
    <property type="entry name" value="Peptidase_M13_N"/>
</dbReference>
<dbReference type="InterPro" id="IPR042089">
    <property type="entry name" value="Peptidase_M13_dom_2"/>
</dbReference>
<comment type="cofactor">
    <cofactor evidence="1">
        <name>Zn(2+)</name>
        <dbReference type="ChEBI" id="CHEBI:29105"/>
    </cofactor>
</comment>
<dbReference type="GO" id="GO:0004222">
    <property type="term" value="F:metalloendopeptidase activity"/>
    <property type="evidence" value="ECO:0007669"/>
    <property type="project" value="InterPro"/>
</dbReference>
<dbReference type="Pfam" id="PF01431">
    <property type="entry name" value="Peptidase_M13"/>
    <property type="match status" value="1"/>
</dbReference>
<dbReference type="PRINTS" id="PR00786">
    <property type="entry name" value="NEPRILYSIN"/>
</dbReference>
<dbReference type="Proteomes" id="UP000547973">
    <property type="component" value="Unassembled WGS sequence"/>
</dbReference>
<accession>A0A7Y9ZAS1</accession>
<dbReference type="Gene3D" id="3.40.390.10">
    <property type="entry name" value="Collagenase (Catalytic Domain)"/>
    <property type="match status" value="1"/>
</dbReference>
<evidence type="ECO:0000256" key="6">
    <source>
        <dbReference type="ARBA" id="ARBA00022833"/>
    </source>
</evidence>
<reference evidence="10 11" key="1">
    <citation type="submission" date="2020-07" db="EMBL/GenBank/DDBJ databases">
        <title>Sequencing the genomes of 1000 actinobacteria strains.</title>
        <authorList>
            <person name="Klenk H.-P."/>
        </authorList>
    </citation>
    <scope>NUCLEOTIDE SEQUENCE [LARGE SCALE GENOMIC DNA]</scope>
    <source>
        <strain evidence="10 11">DSM 19970</strain>
    </source>
</reference>
<dbReference type="GO" id="GO:0046872">
    <property type="term" value="F:metal ion binding"/>
    <property type="evidence" value="ECO:0007669"/>
    <property type="project" value="UniProtKB-KW"/>
</dbReference>
<keyword evidence="11" id="KW-1185">Reference proteome</keyword>
<dbReference type="InterPro" id="IPR024079">
    <property type="entry name" value="MetalloPept_cat_dom_sf"/>
</dbReference>
<dbReference type="Pfam" id="PF05649">
    <property type="entry name" value="Peptidase_M13_N"/>
    <property type="match status" value="1"/>
</dbReference>
<dbReference type="OrthoDB" id="9775677at2"/>
<evidence type="ECO:0000256" key="3">
    <source>
        <dbReference type="ARBA" id="ARBA00022670"/>
    </source>
</evidence>
<keyword evidence="3" id="KW-0645">Protease</keyword>
<dbReference type="InterPro" id="IPR000718">
    <property type="entry name" value="Peptidase_M13"/>
</dbReference>
<proteinExistence type="inferred from homology"/>
<feature type="domain" description="Peptidase M13 C-terminal" evidence="8">
    <location>
        <begin position="437"/>
        <end position="642"/>
    </location>
</feature>
<dbReference type="EC" id="3.4.24.-" evidence="10"/>
<dbReference type="PANTHER" id="PTHR11733">
    <property type="entry name" value="ZINC METALLOPROTEASE FAMILY M13 NEPRILYSIN-RELATED"/>
    <property type="match status" value="1"/>
</dbReference>
<evidence type="ECO:0000313" key="11">
    <source>
        <dbReference type="Proteomes" id="UP000547973"/>
    </source>
</evidence>
<feature type="domain" description="Peptidase M13 N-terminal" evidence="9">
    <location>
        <begin position="20"/>
        <end position="385"/>
    </location>
</feature>